<proteinExistence type="inferred from homology"/>
<keyword evidence="2" id="KW-0677">Repeat</keyword>
<dbReference type="InterPro" id="IPR025258">
    <property type="entry name" value="RH_dom"/>
</dbReference>
<organism evidence="9 10">
    <name type="scientific">Scylla paramamosain</name>
    <name type="common">Mud crab</name>
    <dbReference type="NCBI Taxonomy" id="85552"/>
    <lineage>
        <taxon>Eukaryota</taxon>
        <taxon>Metazoa</taxon>
        <taxon>Ecdysozoa</taxon>
        <taxon>Arthropoda</taxon>
        <taxon>Crustacea</taxon>
        <taxon>Multicrustacea</taxon>
        <taxon>Malacostraca</taxon>
        <taxon>Eumalacostraca</taxon>
        <taxon>Eucarida</taxon>
        <taxon>Decapoda</taxon>
        <taxon>Pleocyemata</taxon>
        <taxon>Brachyura</taxon>
        <taxon>Eubrachyura</taxon>
        <taxon>Portunoidea</taxon>
        <taxon>Portunidae</taxon>
        <taxon>Portuninae</taxon>
        <taxon>Scylla</taxon>
    </lineage>
</organism>
<dbReference type="AlphaFoldDB" id="A0AAW0UWJ5"/>
<dbReference type="Proteomes" id="UP001487740">
    <property type="component" value="Unassembled WGS sequence"/>
</dbReference>
<accession>A0AAW0UWJ5</accession>
<dbReference type="InterPro" id="IPR047983">
    <property type="entry name" value="DEF8_C1"/>
</dbReference>
<keyword evidence="4" id="KW-0862">Zinc</keyword>
<dbReference type="EMBL" id="JARAKH010000004">
    <property type="protein sequence ID" value="KAK8404281.1"/>
    <property type="molecule type" value="Genomic_DNA"/>
</dbReference>
<evidence type="ECO:0000256" key="4">
    <source>
        <dbReference type="ARBA" id="ARBA00022833"/>
    </source>
</evidence>
<evidence type="ECO:0000313" key="9">
    <source>
        <dbReference type="EMBL" id="KAK8404281.1"/>
    </source>
</evidence>
<evidence type="ECO:0000313" key="10">
    <source>
        <dbReference type="Proteomes" id="UP001487740"/>
    </source>
</evidence>
<dbReference type="Gene3D" id="3.30.60.20">
    <property type="match status" value="1"/>
</dbReference>
<evidence type="ECO:0000256" key="2">
    <source>
        <dbReference type="ARBA" id="ARBA00022737"/>
    </source>
</evidence>
<reference evidence="9 10" key="1">
    <citation type="submission" date="2023-03" db="EMBL/GenBank/DDBJ databases">
        <title>High-quality genome of Scylla paramamosain provides insights in environmental adaptation.</title>
        <authorList>
            <person name="Zhang L."/>
        </authorList>
    </citation>
    <scope>NUCLEOTIDE SEQUENCE [LARGE SCALE GENOMIC DNA]</scope>
    <source>
        <strain evidence="9">LZ_2023a</strain>
        <tissue evidence="9">Muscle</tissue>
    </source>
</reference>
<gene>
    <name evidence="9" type="ORF">O3P69_007536</name>
</gene>
<dbReference type="InterPro" id="IPR051366">
    <property type="entry name" value="DEF8"/>
</dbReference>
<evidence type="ECO:0000259" key="7">
    <source>
        <dbReference type="PROSITE" id="PS50081"/>
    </source>
</evidence>
<dbReference type="InterPro" id="IPR002219">
    <property type="entry name" value="PKC_DAG/PE"/>
</dbReference>
<evidence type="ECO:0000256" key="6">
    <source>
        <dbReference type="SAM" id="MobiDB-lite"/>
    </source>
</evidence>
<sequence>MVFRPDTVFCTFVSPVCSASCDNHAPPLSMSDEPERSDGSGRAVGVVSGVVSGMASSVASVASSVSHGVGDVVHTVATGMGDVVLVLGVGGTVQQVTAGVKRLLTDPPDSPMASGGVRGEDEEEEEWPGVLPPTPRNSTLSPYTDDTYSDLSPGTDSEAAAEEAAINHELGLSEDHFSQPEESILSMTKESVENNIEKCKSLILQCDESTSRRRALVHKLIQLRLRLQEMHDTAEIASTGVLVKIGHHLQPQKPPLTRASKQYCDKCAHIIWGVIHVSYVCSLCEYRCHGRCVEDTIRRCASTRVSEDPMYILRICPEVGLAAQNYKCAECKRLITNRYTVSSKAKAGGKKYSVHPRGFSCFGDPMRQESAWSEPRRCDYTGLYYCPACHWGSRVVLPARVLHNWDFEEQGVSRQAKQFLALMRNKPVLDLEKLNPHLFKFVEELSTVKKLREDILLMKRYLGTCRAAQETRMLRQLEERQHFVENSHMYSLQDLVDAESGVLVTYLQKVHQCFSEHIKTSCLVCQGKGYICEICDVSNIIFPFDGGVVVCDGCSTVLHHLCYTNRGSKCPRCVRQEARRRQETTGDRVVVSRRILDETAMVLGGRPVMVVVVVEGYIPGIRRMESPRSTHHKIPVVDMGAIGVGKDEKRADPKEWQRVSHELCEALSDVGFVYLSNHGIPDAQISNFMSASAEFFKLDRETKVKYVSDLSTAHGYIEVDREKLDPTGKFNELRESFYMKNMEGTFPDSEVPQLRPTAAALVASCGTLTYRVLTALAFGLGLDKDIFVATHRGMCTGSPPNATVLRVNHYPQLPANLPENVIRCGAHTDYGSITLLFQDSMGGLQVRSVDGKWVDAHPIPGTILINVGDALQMWTSSKLVATEHRVVIPKEEMRRRASRYSIAFFVNPDNDVLLQSPRRLPVLRHPTHHGTPAPPQHVLQDLRVLKIRA</sequence>
<dbReference type="InterPro" id="IPR044861">
    <property type="entry name" value="IPNS-like_FE2OG_OXY"/>
</dbReference>
<evidence type="ECO:0000256" key="1">
    <source>
        <dbReference type="ARBA" id="ARBA00022723"/>
    </source>
</evidence>
<dbReference type="FunFam" id="2.60.120.330:FF:000038">
    <property type="entry name" value="Si:dkey-10o6.2"/>
    <property type="match status" value="1"/>
</dbReference>
<dbReference type="Gene3D" id="2.60.120.330">
    <property type="entry name" value="B-lactam Antibiotic, Isopenicillin N Synthase, Chain"/>
    <property type="match status" value="1"/>
</dbReference>
<keyword evidence="3" id="KW-0863">Zinc-finger</keyword>
<dbReference type="GO" id="GO:0008270">
    <property type="term" value="F:zinc ion binding"/>
    <property type="evidence" value="ECO:0007669"/>
    <property type="project" value="UniProtKB-KW"/>
</dbReference>
<dbReference type="Pfam" id="PF14226">
    <property type="entry name" value="DIOX_N"/>
    <property type="match status" value="1"/>
</dbReference>
<dbReference type="SUPFAM" id="SSF57889">
    <property type="entry name" value="Cysteine-rich domain"/>
    <property type="match status" value="1"/>
</dbReference>
<dbReference type="PANTHER" id="PTHR12326:SF3">
    <property type="entry name" value="DIFFERENTIALLY EXPRESSED IN FDCP 8 HOMOLOG"/>
    <property type="match status" value="1"/>
</dbReference>
<feature type="region of interest" description="Disordered" evidence="6">
    <location>
        <begin position="103"/>
        <end position="155"/>
    </location>
</feature>
<dbReference type="Pfam" id="PF13901">
    <property type="entry name" value="RH_dom"/>
    <property type="match status" value="1"/>
</dbReference>
<evidence type="ECO:0008006" key="11">
    <source>
        <dbReference type="Google" id="ProtNLM"/>
    </source>
</evidence>
<evidence type="ECO:0000256" key="5">
    <source>
        <dbReference type="ARBA" id="ARBA00029450"/>
    </source>
</evidence>
<dbReference type="InterPro" id="IPR005123">
    <property type="entry name" value="Oxoglu/Fe-dep_dioxygenase_dom"/>
</dbReference>
<evidence type="ECO:0000259" key="8">
    <source>
        <dbReference type="PROSITE" id="PS51471"/>
    </source>
</evidence>
<dbReference type="PRINTS" id="PR00682">
    <property type="entry name" value="IPNSYNTHASE"/>
</dbReference>
<dbReference type="SMART" id="SM01175">
    <property type="entry name" value="DUF4206"/>
    <property type="match status" value="1"/>
</dbReference>
<evidence type="ECO:0000256" key="3">
    <source>
        <dbReference type="ARBA" id="ARBA00022771"/>
    </source>
</evidence>
<comment type="similarity">
    <text evidence="5">Belongs to the DEF8 family.</text>
</comment>
<keyword evidence="1" id="KW-0479">Metal-binding</keyword>
<dbReference type="InterPro" id="IPR027443">
    <property type="entry name" value="IPNS-like_sf"/>
</dbReference>
<name>A0AAW0UWJ5_SCYPA</name>
<dbReference type="InterPro" id="IPR046349">
    <property type="entry name" value="C1-like_sf"/>
</dbReference>
<dbReference type="CDD" id="cd20819">
    <property type="entry name" value="C1_DEF8"/>
    <property type="match status" value="1"/>
</dbReference>
<dbReference type="PROSITE" id="PS50081">
    <property type="entry name" value="ZF_DAG_PE_2"/>
    <property type="match status" value="1"/>
</dbReference>
<feature type="domain" description="Fe2OG dioxygenase" evidence="8">
    <location>
        <begin position="801"/>
        <end position="908"/>
    </location>
</feature>
<keyword evidence="10" id="KW-1185">Reference proteome</keyword>
<dbReference type="PANTHER" id="PTHR12326">
    <property type="entry name" value="PLECKSTRIN HOMOLOGY DOMAIN CONTAINING PROTEIN"/>
    <property type="match status" value="1"/>
</dbReference>
<dbReference type="Pfam" id="PF00130">
    <property type="entry name" value="C1_1"/>
    <property type="match status" value="1"/>
</dbReference>
<dbReference type="PROSITE" id="PS51471">
    <property type="entry name" value="FE2OG_OXY"/>
    <property type="match status" value="1"/>
</dbReference>
<protein>
    <recommendedName>
        <fullName evidence="11">Fe2OG dioxygenase domain-containing protein</fullName>
    </recommendedName>
</protein>
<feature type="compositionally biased region" description="Polar residues" evidence="6">
    <location>
        <begin position="136"/>
        <end position="155"/>
    </location>
</feature>
<dbReference type="Pfam" id="PF03171">
    <property type="entry name" value="2OG-FeII_Oxy"/>
    <property type="match status" value="1"/>
</dbReference>
<dbReference type="SUPFAM" id="SSF51197">
    <property type="entry name" value="Clavaminate synthase-like"/>
    <property type="match status" value="1"/>
</dbReference>
<comment type="caution">
    <text evidence="9">The sequence shown here is derived from an EMBL/GenBank/DDBJ whole genome shotgun (WGS) entry which is preliminary data.</text>
</comment>
<dbReference type="InterPro" id="IPR026992">
    <property type="entry name" value="DIOX_N"/>
</dbReference>
<feature type="domain" description="Phorbol-ester/DAG-type" evidence="7">
    <location>
        <begin position="246"/>
        <end position="300"/>
    </location>
</feature>